<keyword evidence="2" id="KW-1185">Reference proteome</keyword>
<dbReference type="AlphaFoldDB" id="A0AAW9PWV1"/>
<gene>
    <name evidence="1" type="ORF">V2H45_12105</name>
</gene>
<dbReference type="EMBL" id="JAZBJZ010000043">
    <property type="protein sequence ID" value="MEE3717497.1"/>
    <property type="molecule type" value="Genomic_DNA"/>
</dbReference>
<accession>A0AAW9PWV1</accession>
<protein>
    <submittedName>
        <fullName evidence="1">Uncharacterized protein</fullName>
    </submittedName>
</protein>
<evidence type="ECO:0000313" key="1">
    <source>
        <dbReference type="EMBL" id="MEE3717497.1"/>
    </source>
</evidence>
<evidence type="ECO:0000313" key="2">
    <source>
        <dbReference type="Proteomes" id="UP001333818"/>
    </source>
</evidence>
<dbReference type="RefSeq" id="WP_330483926.1">
    <property type="nucleotide sequence ID" value="NZ_JAZBJZ010000043.1"/>
</dbReference>
<proteinExistence type="predicted"/>
<comment type="caution">
    <text evidence="1">The sequence shown here is derived from an EMBL/GenBank/DDBJ whole genome shotgun (WGS) entry which is preliminary data.</text>
</comment>
<name>A0AAW9PWV1_9CYAN</name>
<reference evidence="1" key="1">
    <citation type="submission" date="2024-01" db="EMBL/GenBank/DDBJ databases">
        <title>Bank of Algae and Cyanobacteria of the Azores (BACA) strain genomes.</title>
        <authorList>
            <person name="Luz R."/>
            <person name="Cordeiro R."/>
            <person name="Fonseca A."/>
            <person name="Goncalves V."/>
        </authorList>
    </citation>
    <scope>NUCLEOTIDE SEQUENCE</scope>
    <source>
        <strain evidence="1">BACA0141</strain>
    </source>
</reference>
<organism evidence="1 2">
    <name type="scientific">Tumidithrix elongata BACA0141</name>
    <dbReference type="NCBI Taxonomy" id="2716417"/>
    <lineage>
        <taxon>Bacteria</taxon>
        <taxon>Bacillati</taxon>
        <taxon>Cyanobacteriota</taxon>
        <taxon>Cyanophyceae</taxon>
        <taxon>Pseudanabaenales</taxon>
        <taxon>Pseudanabaenaceae</taxon>
        <taxon>Tumidithrix</taxon>
        <taxon>Tumidithrix elongata</taxon>
    </lineage>
</organism>
<dbReference type="Proteomes" id="UP001333818">
    <property type="component" value="Unassembled WGS sequence"/>
</dbReference>
<sequence length="106" mass="12218">MPDIDQKCKVIYNPDISLAMYRELAAHLAQIDRVSAELIWQDSPTFDYAASQISGMWLHYPRALSQSLYHLVQEILSHYGNWTAEPKLFDPALSELLVSKFQESNF</sequence>